<gene>
    <name evidence="2" type="ORF">JOC94_002552</name>
</gene>
<evidence type="ECO:0000313" key="3">
    <source>
        <dbReference type="Proteomes" id="UP000823485"/>
    </source>
</evidence>
<dbReference type="InterPro" id="IPR001753">
    <property type="entry name" value="Enoyl-CoA_hydra/iso"/>
</dbReference>
<comment type="caution">
    <text evidence="2">The sequence shown here is derived from an EMBL/GenBank/DDBJ whole genome shotgun (WGS) entry which is preliminary data.</text>
</comment>
<dbReference type="RefSeq" id="WP_077111826.1">
    <property type="nucleotide sequence ID" value="NZ_JAFBFH010000016.1"/>
</dbReference>
<sequence>MGDFIQYKSEEGILFGKITRPEKRNAVNYQVMDGFQELLDRAEIDRSVKAVVITGEGCRAFCAGGDIAEFHDLKTEEEAISMLSRMGKLLYRLATLPKPTLASLNGTAVGGGCEIAAACDFRIARSGAKLGFIQANLAITTGWGGASLLYERLAPSTAFALLSEAKLHTAEEMEAIGFLQKVYDSLKDQTAFDFMEIILQKDTGVIEAYKKAMIEKFHAVHLKERMENEIKRCAELWALDAHHDAVSEFLN</sequence>
<dbReference type="InterPro" id="IPR029045">
    <property type="entry name" value="ClpP/crotonase-like_dom_sf"/>
</dbReference>
<dbReference type="Proteomes" id="UP000823485">
    <property type="component" value="Unassembled WGS sequence"/>
</dbReference>
<keyword evidence="3" id="KW-1185">Reference proteome</keyword>
<evidence type="ECO:0000256" key="1">
    <source>
        <dbReference type="ARBA" id="ARBA00023239"/>
    </source>
</evidence>
<dbReference type="PANTHER" id="PTHR11941:SF27">
    <property type="entry name" value="ETHYLMALONYL-COA DECARBOXYLASE"/>
    <property type="match status" value="1"/>
</dbReference>
<dbReference type="EMBL" id="JAFBFH010000016">
    <property type="protein sequence ID" value="MBM7715563.1"/>
    <property type="molecule type" value="Genomic_DNA"/>
</dbReference>
<dbReference type="CDD" id="cd06558">
    <property type="entry name" value="crotonase-like"/>
    <property type="match status" value="1"/>
</dbReference>
<dbReference type="SUPFAM" id="SSF52096">
    <property type="entry name" value="ClpP/crotonase"/>
    <property type="match status" value="1"/>
</dbReference>
<reference evidence="2 3" key="1">
    <citation type="submission" date="2021-01" db="EMBL/GenBank/DDBJ databases">
        <title>Genomic Encyclopedia of Type Strains, Phase IV (KMG-IV): sequencing the most valuable type-strain genomes for metagenomic binning, comparative biology and taxonomic classification.</title>
        <authorList>
            <person name="Goeker M."/>
        </authorList>
    </citation>
    <scope>NUCLEOTIDE SEQUENCE [LARGE SCALE GENOMIC DNA]</scope>
    <source>
        <strain evidence="2 3">DSM 105453</strain>
    </source>
</reference>
<organism evidence="2 3">
    <name type="scientific">Siminovitchia thermophila</name>
    <dbReference type="NCBI Taxonomy" id="1245522"/>
    <lineage>
        <taxon>Bacteria</taxon>
        <taxon>Bacillati</taxon>
        <taxon>Bacillota</taxon>
        <taxon>Bacilli</taxon>
        <taxon>Bacillales</taxon>
        <taxon>Bacillaceae</taxon>
        <taxon>Siminovitchia</taxon>
    </lineage>
</organism>
<dbReference type="Gene3D" id="3.90.226.10">
    <property type="entry name" value="2-enoyl-CoA Hydratase, Chain A, domain 1"/>
    <property type="match status" value="1"/>
</dbReference>
<keyword evidence="1" id="KW-0456">Lyase</keyword>
<dbReference type="PANTHER" id="PTHR11941">
    <property type="entry name" value="ENOYL-COA HYDRATASE-RELATED"/>
    <property type="match status" value="1"/>
</dbReference>
<accession>A0ABS2R7C7</accession>
<name>A0ABS2R7C7_9BACI</name>
<protein>
    <submittedName>
        <fullName evidence="2">Enoyl-CoA hydratase/carnithine racemase</fullName>
    </submittedName>
</protein>
<proteinExistence type="predicted"/>
<evidence type="ECO:0000313" key="2">
    <source>
        <dbReference type="EMBL" id="MBM7715563.1"/>
    </source>
</evidence>
<dbReference type="Pfam" id="PF00378">
    <property type="entry name" value="ECH_1"/>
    <property type="match status" value="1"/>
</dbReference>